<dbReference type="EC" id="4.2.1.1" evidence="2"/>
<dbReference type="PANTHER" id="PTHR11002:SF79">
    <property type="entry name" value="CARBONIC ANHYDRASE 2"/>
    <property type="match status" value="1"/>
</dbReference>
<keyword evidence="3 8" id="KW-0479">Metal-binding</keyword>
<dbReference type="GO" id="GO:0015976">
    <property type="term" value="P:carbon utilization"/>
    <property type="evidence" value="ECO:0007669"/>
    <property type="project" value="InterPro"/>
</dbReference>
<evidence type="ECO:0000313" key="10">
    <source>
        <dbReference type="Proteomes" id="UP000234206"/>
    </source>
</evidence>
<dbReference type="FunFam" id="3.40.1050.10:FF:000006">
    <property type="entry name" value="Carbonic anhydrase"/>
    <property type="match status" value="1"/>
</dbReference>
<dbReference type="CDD" id="cd03378">
    <property type="entry name" value="beta_CA_cladeC"/>
    <property type="match status" value="1"/>
</dbReference>
<evidence type="ECO:0000256" key="8">
    <source>
        <dbReference type="PIRSR" id="PIRSR601765-1"/>
    </source>
</evidence>
<dbReference type="GO" id="GO:0004089">
    <property type="term" value="F:carbonate dehydratase activity"/>
    <property type="evidence" value="ECO:0007669"/>
    <property type="project" value="UniProtKB-EC"/>
</dbReference>
<keyword evidence="4 8" id="KW-0862">Zinc</keyword>
<dbReference type="Gene3D" id="3.40.1050.10">
    <property type="entry name" value="Carbonic anhydrase"/>
    <property type="match status" value="1"/>
</dbReference>
<evidence type="ECO:0000256" key="6">
    <source>
        <dbReference type="ARBA" id="ARBA00024993"/>
    </source>
</evidence>
<organism evidence="9 10">
    <name type="scientific">Kytococcus schroeteri</name>
    <dbReference type="NCBI Taxonomy" id="138300"/>
    <lineage>
        <taxon>Bacteria</taxon>
        <taxon>Bacillati</taxon>
        <taxon>Actinomycetota</taxon>
        <taxon>Actinomycetes</taxon>
        <taxon>Micrococcales</taxon>
        <taxon>Kytococcaceae</taxon>
        <taxon>Kytococcus</taxon>
    </lineage>
</organism>
<comment type="caution">
    <text evidence="9">The sequence shown here is derived from an EMBL/GenBank/DDBJ whole genome shotgun (WGS) entry which is preliminary data.</text>
</comment>
<comment type="similarity">
    <text evidence="1">Belongs to the beta-class carbonic anhydrase family.</text>
</comment>
<dbReference type="AlphaFoldDB" id="A0A2I1PCI7"/>
<feature type="binding site" evidence="8">
    <location>
        <position position="109"/>
    </location>
    <ligand>
        <name>Zn(2+)</name>
        <dbReference type="ChEBI" id="CHEBI:29105"/>
    </ligand>
</feature>
<sequence>MTPMRIDDPTPAQAWKIMLEGNARFVADSPLHPNQDAARRATQSHGQAPFATVFGCADSRVAAEMIFDRGIGDLFVTRTAGQILDSSVLGTLEFGSHVLDIPLIVVLGHDSCGAVKAAMTAHASGDMPPGHLSDVVQKVTPSVLTAHRQQVTDARGIMEQHVAATVDLLPERSRLIGERLESGTLGIVGAAYDLANGTVRVVAQHGL</sequence>
<dbReference type="PANTHER" id="PTHR11002">
    <property type="entry name" value="CARBONIC ANHYDRASE"/>
    <property type="match status" value="1"/>
</dbReference>
<dbReference type="InterPro" id="IPR015892">
    <property type="entry name" value="Carbonic_anhydrase_CS"/>
</dbReference>
<comment type="function">
    <text evidence="6">Catalyzes the reversible hydration of carbon dioxide to form bicarbonate.</text>
</comment>
<evidence type="ECO:0000256" key="2">
    <source>
        <dbReference type="ARBA" id="ARBA00012925"/>
    </source>
</evidence>
<feature type="binding site" evidence="8">
    <location>
        <position position="112"/>
    </location>
    <ligand>
        <name>Zn(2+)</name>
        <dbReference type="ChEBI" id="CHEBI:29105"/>
    </ligand>
</feature>
<evidence type="ECO:0000256" key="4">
    <source>
        <dbReference type="ARBA" id="ARBA00022833"/>
    </source>
</evidence>
<evidence type="ECO:0000256" key="3">
    <source>
        <dbReference type="ARBA" id="ARBA00022723"/>
    </source>
</evidence>
<name>A0A2I1PCI7_9MICO</name>
<keyword evidence="10" id="KW-1185">Reference proteome</keyword>
<dbReference type="Pfam" id="PF00484">
    <property type="entry name" value="Pro_CA"/>
    <property type="match status" value="1"/>
</dbReference>
<protein>
    <recommendedName>
        <fullName evidence="2">carbonic anhydrase</fullName>
        <ecNumber evidence="2">4.2.1.1</ecNumber>
    </recommendedName>
</protein>
<keyword evidence="5" id="KW-0456">Lyase</keyword>
<dbReference type="SMART" id="SM00947">
    <property type="entry name" value="Pro_CA"/>
    <property type="match status" value="1"/>
</dbReference>
<evidence type="ECO:0000313" key="9">
    <source>
        <dbReference type="EMBL" id="PKZ42349.1"/>
    </source>
</evidence>
<feature type="binding site" evidence="8">
    <location>
        <position position="56"/>
    </location>
    <ligand>
        <name>Zn(2+)</name>
        <dbReference type="ChEBI" id="CHEBI:29105"/>
    </ligand>
</feature>
<comment type="cofactor">
    <cofactor evidence="8">
        <name>Zn(2+)</name>
        <dbReference type="ChEBI" id="CHEBI:29105"/>
    </cofactor>
    <text evidence="8">Binds 1 zinc ion per subunit.</text>
</comment>
<feature type="binding site" evidence="8">
    <location>
        <position position="58"/>
    </location>
    <ligand>
        <name>Zn(2+)</name>
        <dbReference type="ChEBI" id="CHEBI:29105"/>
    </ligand>
</feature>
<gene>
    <name evidence="9" type="ORF">CYJ76_03410</name>
</gene>
<dbReference type="SUPFAM" id="SSF53056">
    <property type="entry name" value="beta-carbonic anhydrase, cab"/>
    <property type="match status" value="1"/>
</dbReference>
<comment type="catalytic activity">
    <reaction evidence="7">
        <text>hydrogencarbonate + H(+) = CO2 + H2O</text>
        <dbReference type="Rhea" id="RHEA:10748"/>
        <dbReference type="ChEBI" id="CHEBI:15377"/>
        <dbReference type="ChEBI" id="CHEBI:15378"/>
        <dbReference type="ChEBI" id="CHEBI:16526"/>
        <dbReference type="ChEBI" id="CHEBI:17544"/>
        <dbReference type="EC" id="4.2.1.1"/>
    </reaction>
</comment>
<accession>A0A2I1PCI7</accession>
<reference evidence="9 10" key="1">
    <citation type="submission" date="2017-12" db="EMBL/GenBank/DDBJ databases">
        <title>Phylogenetic diversity of female urinary microbiome.</title>
        <authorList>
            <person name="Thomas-White K."/>
            <person name="Wolfe A.J."/>
        </authorList>
    </citation>
    <scope>NUCLEOTIDE SEQUENCE [LARGE SCALE GENOMIC DNA]</scope>
    <source>
        <strain evidence="9 10">UMB1298</strain>
    </source>
</reference>
<dbReference type="OrthoDB" id="9797527at2"/>
<evidence type="ECO:0000256" key="5">
    <source>
        <dbReference type="ARBA" id="ARBA00023239"/>
    </source>
</evidence>
<dbReference type="InterPro" id="IPR001765">
    <property type="entry name" value="Carbonic_anhydrase"/>
</dbReference>
<dbReference type="Proteomes" id="UP000234206">
    <property type="component" value="Unassembled WGS sequence"/>
</dbReference>
<proteinExistence type="inferred from homology"/>
<dbReference type="PROSITE" id="PS00704">
    <property type="entry name" value="PROK_CO2_ANHYDRASE_1"/>
    <property type="match status" value="1"/>
</dbReference>
<evidence type="ECO:0000256" key="1">
    <source>
        <dbReference type="ARBA" id="ARBA00006217"/>
    </source>
</evidence>
<dbReference type="GO" id="GO:0008270">
    <property type="term" value="F:zinc ion binding"/>
    <property type="evidence" value="ECO:0007669"/>
    <property type="project" value="InterPro"/>
</dbReference>
<dbReference type="InterPro" id="IPR036874">
    <property type="entry name" value="Carbonic_anhydrase_sf"/>
</dbReference>
<evidence type="ECO:0000256" key="7">
    <source>
        <dbReference type="ARBA" id="ARBA00048348"/>
    </source>
</evidence>
<dbReference type="EMBL" id="PKIZ01000004">
    <property type="protein sequence ID" value="PKZ42349.1"/>
    <property type="molecule type" value="Genomic_DNA"/>
</dbReference>